<evidence type="ECO:0000256" key="1">
    <source>
        <dbReference type="SAM" id="MobiDB-lite"/>
    </source>
</evidence>
<dbReference type="SUPFAM" id="SSF56436">
    <property type="entry name" value="C-type lectin-like"/>
    <property type="match status" value="1"/>
</dbReference>
<gene>
    <name evidence="5" type="primary">LOC109481980</name>
</gene>
<evidence type="ECO:0000313" key="5">
    <source>
        <dbReference type="RefSeq" id="XP_019640151.1"/>
    </source>
</evidence>
<accession>A0A6P5AED4</accession>
<feature type="domain" description="C-type lectin" evidence="3">
    <location>
        <begin position="260"/>
        <end position="387"/>
    </location>
</feature>
<protein>
    <submittedName>
        <fullName evidence="5">Collectin-12-like</fullName>
    </submittedName>
</protein>
<keyword evidence="4" id="KW-1185">Reference proteome</keyword>
<dbReference type="Gene3D" id="3.10.100.10">
    <property type="entry name" value="Mannose-Binding Protein A, subunit A"/>
    <property type="match status" value="1"/>
</dbReference>
<keyword evidence="2" id="KW-0812">Transmembrane</keyword>
<dbReference type="SMART" id="SM00034">
    <property type="entry name" value="CLECT"/>
    <property type="match status" value="1"/>
</dbReference>
<dbReference type="KEGG" id="bbel:109481980"/>
<feature type="compositionally biased region" description="Low complexity" evidence="1">
    <location>
        <begin position="21"/>
        <end position="37"/>
    </location>
</feature>
<dbReference type="InterPro" id="IPR050111">
    <property type="entry name" value="C-type_lectin/snaclec_domain"/>
</dbReference>
<keyword evidence="2" id="KW-1133">Transmembrane helix</keyword>
<feature type="transmembrane region" description="Helical" evidence="2">
    <location>
        <begin position="75"/>
        <end position="93"/>
    </location>
</feature>
<reference evidence="5" key="1">
    <citation type="submission" date="2025-08" db="UniProtKB">
        <authorList>
            <consortium name="RefSeq"/>
        </authorList>
    </citation>
    <scope>IDENTIFICATION</scope>
    <source>
        <tissue evidence="5">Gonad</tissue>
    </source>
</reference>
<dbReference type="Proteomes" id="UP000515135">
    <property type="component" value="Unplaced"/>
</dbReference>
<evidence type="ECO:0000256" key="2">
    <source>
        <dbReference type="SAM" id="Phobius"/>
    </source>
</evidence>
<organism evidence="4 5">
    <name type="scientific">Branchiostoma belcheri</name>
    <name type="common">Amphioxus</name>
    <dbReference type="NCBI Taxonomy" id="7741"/>
    <lineage>
        <taxon>Eukaryota</taxon>
        <taxon>Metazoa</taxon>
        <taxon>Chordata</taxon>
        <taxon>Cephalochordata</taxon>
        <taxon>Leptocardii</taxon>
        <taxon>Amphioxiformes</taxon>
        <taxon>Branchiostomatidae</taxon>
        <taxon>Branchiostoma</taxon>
    </lineage>
</organism>
<dbReference type="InterPro" id="IPR016186">
    <property type="entry name" value="C-type_lectin-like/link_sf"/>
</dbReference>
<dbReference type="RefSeq" id="XP_019640151.1">
    <property type="nucleotide sequence ID" value="XM_019784592.1"/>
</dbReference>
<keyword evidence="2" id="KW-0472">Membrane</keyword>
<dbReference type="Pfam" id="PF00059">
    <property type="entry name" value="Lectin_C"/>
    <property type="match status" value="1"/>
</dbReference>
<feature type="compositionally biased region" description="Basic and acidic residues" evidence="1">
    <location>
        <begin position="47"/>
        <end position="64"/>
    </location>
</feature>
<dbReference type="PROSITE" id="PS50041">
    <property type="entry name" value="C_TYPE_LECTIN_2"/>
    <property type="match status" value="1"/>
</dbReference>
<dbReference type="AlphaFoldDB" id="A0A6P5AED4"/>
<evidence type="ECO:0000259" key="3">
    <source>
        <dbReference type="PROSITE" id="PS50041"/>
    </source>
</evidence>
<dbReference type="InterPro" id="IPR001304">
    <property type="entry name" value="C-type_lectin-like"/>
</dbReference>
<dbReference type="CDD" id="cd00037">
    <property type="entry name" value="CLECT"/>
    <property type="match status" value="1"/>
</dbReference>
<dbReference type="OrthoDB" id="418245at2759"/>
<feature type="region of interest" description="Disordered" evidence="1">
    <location>
        <begin position="1"/>
        <end position="64"/>
    </location>
</feature>
<name>A0A6P5AED4_BRABE</name>
<dbReference type="GeneID" id="109481980"/>
<dbReference type="PANTHER" id="PTHR22803">
    <property type="entry name" value="MANNOSE, PHOSPHOLIPASE, LECTIN RECEPTOR RELATED"/>
    <property type="match status" value="1"/>
</dbReference>
<sequence>MRKQARPVRAPLSGPDSGKTSGQQLPPSPAAQPRSPAVHLRTGASDMRLEKRTAYPDGASDHRTPCSFIRSHRSCLTAGIAVLLSLIAVGLVLEERKQVSINVDALRSDLDKISKLFTTLSGPPALERGAIGPAGPPAERGAIGPACPPEERGAIGPAGPPAEWGAIGPAGPPAEWGAIGPAGPPAEWGAIGPAGPPEERGAVGLAGPVTVGPPGPPGEKGIMGTPSLAVGPTRPPVRPQTSRQRMPNKEEQCQSGWVGYNVHCYKFKRQELTWNDALTECGKEGANVASIANRGENYFIAGLSLNAPRAVWIGLRRRGDSWIWTDGSPRRYANWRPGEPNNFKTIFSGGEHCVSMYSKDGRYLVGTWKTGEWNDVRCRNKYPFICKKLKSWY</sequence>
<feature type="region of interest" description="Disordered" evidence="1">
    <location>
        <begin position="226"/>
        <end position="250"/>
    </location>
</feature>
<evidence type="ECO:0000313" key="4">
    <source>
        <dbReference type="Proteomes" id="UP000515135"/>
    </source>
</evidence>
<proteinExistence type="predicted"/>
<dbReference type="InterPro" id="IPR016187">
    <property type="entry name" value="CTDL_fold"/>
</dbReference>